<sequence>MFGQSLSCDGYSMPRLRALPLTLLPLLSLVIAQSFDVPSNWRKPTSTLSRPDRLALLDGLLNTVSRTLNSSNGLFVGLTATQTANMLCALAIGDHVNSSTTNTTVGEFGHRESRKLTSDTALWGLASIYAYTAYGDLTSLERAQSMWTLVSAYLVIADTMGTRPSGNVDISAACNGVSTAGAVFSVANKPNDLSVNGATTTEFMSLSAHLYEQTSTSQYLSAASLSAAFISNHLYNGTIILDEIDLETCNTSTELVTYNSGFTIEGLSILVDVVPRNTTEEYASFLAKLVSTAVPFPYWTNSSNGIIIEGPTSANGAKNNFFSIALKAILIRGLSQAYIRMPNNTDQANFIRSFITVQLNALLDLASIPETNQYSPRWEGLSPSSLLPWGQLAAIDVLVSAVGLTGYPSSSVVESTAAAASSSTSSISSSNPSSLQTSIPQSQLHVSHSISSGVIGRIIAGTLSILLALLANLLHLKRKRHQLMDDSLTSETTPRPYFRNNDLETPRMREIHTGSARRLHQTFTSKVLRERQLTSGSQRTPNAHEVPRYTTPNLSTGVTTPTLSPPILDNTAPPLPTSNNTVPPPSTSNREAGYMPVWNRQLIVDAASFPRLVERLIRVILSEPLNSSSLEGHGVEGEAPPRYEE</sequence>
<dbReference type="Proteomes" id="UP001055072">
    <property type="component" value="Unassembled WGS sequence"/>
</dbReference>
<dbReference type="EMBL" id="MU274932">
    <property type="protein sequence ID" value="KAI0085366.1"/>
    <property type="molecule type" value="Genomic_DNA"/>
</dbReference>
<name>A0ACB8TTR8_9APHY</name>
<organism evidence="1 2">
    <name type="scientific">Irpex rosettiformis</name>
    <dbReference type="NCBI Taxonomy" id="378272"/>
    <lineage>
        <taxon>Eukaryota</taxon>
        <taxon>Fungi</taxon>
        <taxon>Dikarya</taxon>
        <taxon>Basidiomycota</taxon>
        <taxon>Agaricomycotina</taxon>
        <taxon>Agaricomycetes</taxon>
        <taxon>Polyporales</taxon>
        <taxon>Irpicaceae</taxon>
        <taxon>Irpex</taxon>
    </lineage>
</organism>
<accession>A0ACB8TTR8</accession>
<evidence type="ECO:0000313" key="1">
    <source>
        <dbReference type="EMBL" id="KAI0085366.1"/>
    </source>
</evidence>
<keyword evidence="2" id="KW-1185">Reference proteome</keyword>
<protein>
    <submittedName>
        <fullName evidence="1">Uncharacterized protein</fullName>
    </submittedName>
</protein>
<gene>
    <name evidence="1" type="ORF">BDY19DRAFT_1021666</name>
</gene>
<reference evidence="1" key="1">
    <citation type="journal article" date="2021" name="Environ. Microbiol.">
        <title>Gene family expansions and transcriptome signatures uncover fungal adaptations to wood decay.</title>
        <authorList>
            <person name="Hage H."/>
            <person name="Miyauchi S."/>
            <person name="Viragh M."/>
            <person name="Drula E."/>
            <person name="Min B."/>
            <person name="Chaduli D."/>
            <person name="Navarro D."/>
            <person name="Favel A."/>
            <person name="Norest M."/>
            <person name="Lesage-Meessen L."/>
            <person name="Balint B."/>
            <person name="Merenyi Z."/>
            <person name="de Eugenio L."/>
            <person name="Morin E."/>
            <person name="Martinez A.T."/>
            <person name="Baldrian P."/>
            <person name="Stursova M."/>
            <person name="Martinez M.J."/>
            <person name="Novotny C."/>
            <person name="Magnuson J.K."/>
            <person name="Spatafora J.W."/>
            <person name="Maurice S."/>
            <person name="Pangilinan J."/>
            <person name="Andreopoulos W."/>
            <person name="LaButti K."/>
            <person name="Hundley H."/>
            <person name="Na H."/>
            <person name="Kuo A."/>
            <person name="Barry K."/>
            <person name="Lipzen A."/>
            <person name="Henrissat B."/>
            <person name="Riley R."/>
            <person name="Ahrendt S."/>
            <person name="Nagy L.G."/>
            <person name="Grigoriev I.V."/>
            <person name="Martin F."/>
            <person name="Rosso M.N."/>
        </authorList>
    </citation>
    <scope>NUCLEOTIDE SEQUENCE</scope>
    <source>
        <strain evidence="1">CBS 384.51</strain>
    </source>
</reference>
<proteinExistence type="predicted"/>
<comment type="caution">
    <text evidence="1">The sequence shown here is derived from an EMBL/GenBank/DDBJ whole genome shotgun (WGS) entry which is preliminary data.</text>
</comment>
<evidence type="ECO:0000313" key="2">
    <source>
        <dbReference type="Proteomes" id="UP001055072"/>
    </source>
</evidence>